<dbReference type="Gene3D" id="2.40.420.20">
    <property type="match status" value="1"/>
</dbReference>
<dbReference type="InterPro" id="IPR058792">
    <property type="entry name" value="Beta-barrel_RND_2"/>
</dbReference>
<feature type="chain" id="PRO_5046715116" evidence="3">
    <location>
        <begin position="29"/>
        <end position="413"/>
    </location>
</feature>
<dbReference type="InterPro" id="IPR058637">
    <property type="entry name" value="YknX-like_C"/>
</dbReference>
<dbReference type="Pfam" id="PF25954">
    <property type="entry name" value="Beta-barrel_RND_2"/>
    <property type="match status" value="1"/>
</dbReference>
<keyword evidence="2" id="KW-0175">Coiled coil</keyword>
<proteinExistence type="inferred from homology"/>
<gene>
    <name evidence="7" type="ORF">ACFQ4B_34980</name>
</gene>
<dbReference type="PROSITE" id="PS51257">
    <property type="entry name" value="PROKAR_LIPOPROTEIN"/>
    <property type="match status" value="1"/>
</dbReference>
<dbReference type="PANTHER" id="PTHR30469">
    <property type="entry name" value="MULTIDRUG RESISTANCE PROTEIN MDTA"/>
    <property type="match status" value="1"/>
</dbReference>
<dbReference type="SUPFAM" id="SSF111369">
    <property type="entry name" value="HlyD-like secretion proteins"/>
    <property type="match status" value="1"/>
</dbReference>
<dbReference type="Pfam" id="PF25989">
    <property type="entry name" value="YknX_C"/>
    <property type="match status" value="1"/>
</dbReference>
<keyword evidence="8" id="KW-1185">Reference proteome</keyword>
<feature type="domain" description="CusB-like beta-barrel" evidence="4">
    <location>
        <begin position="264"/>
        <end position="336"/>
    </location>
</feature>
<evidence type="ECO:0000259" key="5">
    <source>
        <dbReference type="Pfam" id="PF25973"/>
    </source>
</evidence>
<comment type="caution">
    <text evidence="7">The sequence shown here is derived from an EMBL/GenBank/DDBJ whole genome shotgun (WGS) entry which is preliminary data.</text>
</comment>
<keyword evidence="3" id="KW-0732">Signal</keyword>
<comment type="similarity">
    <text evidence="1">Belongs to the membrane fusion protein (MFP) (TC 8.A.1) family.</text>
</comment>
<evidence type="ECO:0000256" key="3">
    <source>
        <dbReference type="SAM" id="SignalP"/>
    </source>
</evidence>
<evidence type="ECO:0000313" key="7">
    <source>
        <dbReference type="EMBL" id="MFD1225298.1"/>
    </source>
</evidence>
<dbReference type="InterPro" id="IPR006143">
    <property type="entry name" value="RND_pump_MFP"/>
</dbReference>
<organism evidence="7 8">
    <name type="scientific">Paenibacillus vulneris</name>
    <dbReference type="NCBI Taxonomy" id="1133364"/>
    <lineage>
        <taxon>Bacteria</taxon>
        <taxon>Bacillati</taxon>
        <taxon>Bacillota</taxon>
        <taxon>Bacilli</taxon>
        <taxon>Bacillales</taxon>
        <taxon>Paenibacillaceae</taxon>
        <taxon>Paenibacillus</taxon>
    </lineage>
</organism>
<evidence type="ECO:0000256" key="2">
    <source>
        <dbReference type="SAM" id="Coils"/>
    </source>
</evidence>
<evidence type="ECO:0000256" key="1">
    <source>
        <dbReference type="ARBA" id="ARBA00009477"/>
    </source>
</evidence>
<feature type="coiled-coil region" evidence="2">
    <location>
        <begin position="102"/>
        <end position="199"/>
    </location>
</feature>
<sequence>MTRMIDNPNRFHRVLMTGLVIILSGALAAGCSVTNASGNQAKSVKIEPAAKQKMDNKQELDADVVSSSQVNIITKVGGDVLEMKKKRGDTVQQGEVIFTLDSADAARNREKTELSRQNLQAQLDKTREDIATNRGVYKNTIEKLLLTLADLEKSYNNIRNDYDAGLVPKSQLDKAETQLKTTRLDLDTAQKQLANLEATDPLASLKIQIESTNVTLQDIDKTLSDFEVKAPISGILTDLNPEAGVTVPAGYVAGVIQQQNPIKIHADVTESALKLVRGKQELPFTLQGSDAKLTGTVTYLAEVMSPQSKTYVLELSAPNADLKLKSGMRVKLQLGGDASQDVVTVPASAITKEGNDNYVFVVSNDLAEKRKVVLGRTAADSSREVVSGVKEGEPIVVLGAQELKDKDKVEVRK</sequence>
<dbReference type="EMBL" id="JBHTLU010000058">
    <property type="protein sequence ID" value="MFD1225298.1"/>
    <property type="molecule type" value="Genomic_DNA"/>
</dbReference>
<feature type="domain" description="YknX-like C-terminal permuted SH3-like" evidence="6">
    <location>
        <begin position="342"/>
        <end position="411"/>
    </location>
</feature>
<reference evidence="8" key="1">
    <citation type="journal article" date="2019" name="Int. J. Syst. Evol. Microbiol.">
        <title>The Global Catalogue of Microorganisms (GCM) 10K type strain sequencing project: providing services to taxonomists for standard genome sequencing and annotation.</title>
        <authorList>
            <consortium name="The Broad Institute Genomics Platform"/>
            <consortium name="The Broad Institute Genome Sequencing Center for Infectious Disease"/>
            <person name="Wu L."/>
            <person name="Ma J."/>
        </authorList>
    </citation>
    <scope>NUCLEOTIDE SEQUENCE [LARGE SCALE GENOMIC DNA]</scope>
    <source>
        <strain evidence="8">CCUG 53270</strain>
    </source>
</reference>
<dbReference type="Gene3D" id="2.40.30.170">
    <property type="match status" value="1"/>
</dbReference>
<evidence type="ECO:0000259" key="6">
    <source>
        <dbReference type="Pfam" id="PF25989"/>
    </source>
</evidence>
<dbReference type="Proteomes" id="UP001597180">
    <property type="component" value="Unassembled WGS sequence"/>
</dbReference>
<evidence type="ECO:0000313" key="8">
    <source>
        <dbReference type="Proteomes" id="UP001597180"/>
    </source>
</evidence>
<feature type="signal peptide" evidence="3">
    <location>
        <begin position="1"/>
        <end position="28"/>
    </location>
</feature>
<protein>
    <submittedName>
        <fullName evidence="7">Efflux RND transporter periplasmic adaptor subunit</fullName>
    </submittedName>
</protein>
<dbReference type="InterPro" id="IPR058647">
    <property type="entry name" value="BSH_CzcB-like"/>
</dbReference>
<dbReference type="Gene3D" id="2.40.50.100">
    <property type="match status" value="1"/>
</dbReference>
<feature type="domain" description="CzcB-like barrel-sandwich hybrid" evidence="5">
    <location>
        <begin position="70"/>
        <end position="247"/>
    </location>
</feature>
<accession>A0ABW3UX63</accession>
<dbReference type="RefSeq" id="WP_345594049.1">
    <property type="nucleotide sequence ID" value="NZ_BAABJG010000052.1"/>
</dbReference>
<name>A0ABW3UX63_9BACL</name>
<dbReference type="Gene3D" id="1.10.287.470">
    <property type="entry name" value="Helix hairpin bin"/>
    <property type="match status" value="1"/>
</dbReference>
<dbReference type="Pfam" id="PF25973">
    <property type="entry name" value="BSH_CzcB"/>
    <property type="match status" value="1"/>
</dbReference>
<dbReference type="NCBIfam" id="TIGR01730">
    <property type="entry name" value="RND_mfp"/>
    <property type="match status" value="1"/>
</dbReference>
<evidence type="ECO:0000259" key="4">
    <source>
        <dbReference type="Pfam" id="PF25954"/>
    </source>
</evidence>